<keyword evidence="2" id="KW-0732">Signal</keyword>
<reference evidence="3" key="1">
    <citation type="submission" date="2020-03" db="EMBL/GenBank/DDBJ databases">
        <authorList>
            <person name="Weist P."/>
        </authorList>
    </citation>
    <scope>NUCLEOTIDE SEQUENCE</scope>
</reference>
<evidence type="ECO:0000256" key="1">
    <source>
        <dbReference type="SAM" id="MobiDB-lite"/>
    </source>
</evidence>
<feature type="compositionally biased region" description="Basic and acidic residues" evidence="1">
    <location>
        <begin position="235"/>
        <end position="248"/>
    </location>
</feature>
<evidence type="ECO:0000256" key="2">
    <source>
        <dbReference type="SAM" id="SignalP"/>
    </source>
</evidence>
<accession>A0A9N7TJE3</accession>
<evidence type="ECO:0000313" key="3">
    <source>
        <dbReference type="EMBL" id="CAB1414160.1"/>
    </source>
</evidence>
<dbReference type="EMBL" id="CADEAL010000091">
    <property type="protein sequence ID" value="CAB1414160.1"/>
    <property type="molecule type" value="Genomic_DNA"/>
</dbReference>
<organism evidence="3 4">
    <name type="scientific">Pleuronectes platessa</name>
    <name type="common">European plaice</name>
    <dbReference type="NCBI Taxonomy" id="8262"/>
    <lineage>
        <taxon>Eukaryota</taxon>
        <taxon>Metazoa</taxon>
        <taxon>Chordata</taxon>
        <taxon>Craniata</taxon>
        <taxon>Vertebrata</taxon>
        <taxon>Euteleostomi</taxon>
        <taxon>Actinopterygii</taxon>
        <taxon>Neopterygii</taxon>
        <taxon>Teleostei</taxon>
        <taxon>Neoteleostei</taxon>
        <taxon>Acanthomorphata</taxon>
        <taxon>Carangaria</taxon>
        <taxon>Pleuronectiformes</taxon>
        <taxon>Pleuronectoidei</taxon>
        <taxon>Pleuronectidae</taxon>
        <taxon>Pleuronectes</taxon>
    </lineage>
</organism>
<feature type="compositionally biased region" description="Low complexity" evidence="1">
    <location>
        <begin position="125"/>
        <end position="146"/>
    </location>
</feature>
<sequence length="319" mass="35133">MVSSDWSSVFKKFPQSQEEGGVLLLLLLMMMMMKMTETPACEEEVGRPPGVRRRRRRRKTRRRRGGGGRREEGRRKEWGGSGRRRSEFKPPQQERVKSADPCSPRGAATRRSPQETQRRRRRLVQPRAAAFQPGAQRPGAGAGAPRVPAPPPGEDTARIAPGSSLIYSEGPAGDSHPNTSRLFSLDLDLIPPVLPPPWLDGGYLPELSPGSSASPAGSMELVSTRDLCTRKKRFRREDGGGREGKEKEAEEEEEGRGGLWENGDGRETGGTPLHVRTRPGKKALVEFKVKKPPPTPGEVGRGRTQIRVQTSEEKTPSGL</sequence>
<feature type="signal peptide" evidence="2">
    <location>
        <begin position="1"/>
        <end position="40"/>
    </location>
</feature>
<feature type="compositionally biased region" description="Basic and acidic residues" evidence="1">
    <location>
        <begin position="310"/>
        <end position="319"/>
    </location>
</feature>
<comment type="caution">
    <text evidence="3">The sequence shown here is derived from an EMBL/GenBank/DDBJ whole genome shotgun (WGS) entry which is preliminary data.</text>
</comment>
<dbReference type="AlphaFoldDB" id="A0A9N7TJE3"/>
<feature type="compositionally biased region" description="Basic and acidic residues" evidence="1">
    <location>
        <begin position="68"/>
        <end position="98"/>
    </location>
</feature>
<dbReference type="Proteomes" id="UP001153269">
    <property type="component" value="Unassembled WGS sequence"/>
</dbReference>
<gene>
    <name evidence="3" type="ORF">PLEPLA_LOCUS1865</name>
</gene>
<feature type="chain" id="PRO_5040475331" evidence="2">
    <location>
        <begin position="41"/>
        <end position="319"/>
    </location>
</feature>
<feature type="compositionally biased region" description="Low complexity" evidence="1">
    <location>
        <begin position="208"/>
        <end position="218"/>
    </location>
</feature>
<keyword evidence="4" id="KW-1185">Reference proteome</keyword>
<proteinExistence type="predicted"/>
<name>A0A9N7TJE3_PLEPL</name>
<feature type="region of interest" description="Disordered" evidence="1">
    <location>
        <begin position="207"/>
        <end position="319"/>
    </location>
</feature>
<feature type="compositionally biased region" description="Basic residues" evidence="1">
    <location>
        <begin position="50"/>
        <end position="67"/>
    </location>
</feature>
<protein>
    <submittedName>
        <fullName evidence="3">Uncharacterized protein</fullName>
    </submittedName>
</protein>
<feature type="region of interest" description="Disordered" evidence="1">
    <location>
        <begin position="40"/>
        <end position="179"/>
    </location>
</feature>
<evidence type="ECO:0000313" key="4">
    <source>
        <dbReference type="Proteomes" id="UP001153269"/>
    </source>
</evidence>